<feature type="compositionally biased region" description="Polar residues" evidence="1">
    <location>
        <begin position="485"/>
        <end position="499"/>
    </location>
</feature>
<feature type="compositionally biased region" description="Pro residues" evidence="1">
    <location>
        <begin position="402"/>
        <end position="411"/>
    </location>
</feature>
<dbReference type="AlphaFoldDB" id="A0A2R6PYX6"/>
<keyword evidence="3" id="KW-1185">Reference proteome</keyword>
<feature type="region of interest" description="Disordered" evidence="1">
    <location>
        <begin position="247"/>
        <end position="271"/>
    </location>
</feature>
<feature type="region of interest" description="Disordered" evidence="1">
    <location>
        <begin position="380"/>
        <end position="499"/>
    </location>
</feature>
<feature type="compositionally biased region" description="Basic residues" evidence="1">
    <location>
        <begin position="22"/>
        <end position="32"/>
    </location>
</feature>
<reference evidence="2 3" key="1">
    <citation type="submission" date="2018-02" db="EMBL/GenBank/DDBJ databases">
        <title>Genome sequence of the basidiomycete white-rot fungus Phlebia centrifuga.</title>
        <authorList>
            <person name="Granchi Z."/>
            <person name="Peng M."/>
            <person name="de Vries R.P."/>
            <person name="Hilden K."/>
            <person name="Makela M.R."/>
            <person name="Grigoriev I."/>
            <person name="Riley R."/>
        </authorList>
    </citation>
    <scope>NUCLEOTIDE SEQUENCE [LARGE SCALE GENOMIC DNA]</scope>
    <source>
        <strain evidence="2 3">FBCC195</strain>
    </source>
</reference>
<organism evidence="2 3">
    <name type="scientific">Hermanssonia centrifuga</name>
    <dbReference type="NCBI Taxonomy" id="98765"/>
    <lineage>
        <taxon>Eukaryota</taxon>
        <taxon>Fungi</taxon>
        <taxon>Dikarya</taxon>
        <taxon>Basidiomycota</taxon>
        <taxon>Agaricomycotina</taxon>
        <taxon>Agaricomycetes</taxon>
        <taxon>Polyporales</taxon>
        <taxon>Meruliaceae</taxon>
        <taxon>Hermanssonia</taxon>
    </lineage>
</organism>
<feature type="region of interest" description="Disordered" evidence="1">
    <location>
        <begin position="201"/>
        <end position="229"/>
    </location>
</feature>
<sequence length="627" mass="68602">MIWGLEGDDVSHSRPRSDATHAPHHTTVRKATGRQQQTQAPPRFHAHKLKDEVASPSFARMPQAKEDPRENTQQMAALRLQHKENEQPEYEYSLPAHGPIDLTNIIRPRSAGITANAYVSEFDFPNNLLYGVTGQDSQPYRSSHDLDLHWQRLLLTQQGLRNSALSAPNFSPNDDLVDYLQPSLSSLSLSSLASSRSPIILDPPSQMSQYPQRIPSQNMSSPRNVSFSQSPHRMSALEIAQNYRQKQLSQEHQAKHHAMLPTPPSSSSPLWSQGFSPYQESLLSPEVLAASSLSNLTVNRVSSAQQHRQHPLLQQANSLSQIRQTGYDRLGYSNFGIGKNHVTKPLLLPNARMQGRTNYEDTPFSSNAPDLSILNKMHRPQQPKRSFLPSSPVTIISQHSPVQPPRPPPNSPLASRLKPQEPRNEGPSTVVTPLSPQSPKPRLRSISQQHPRSIPLTRLIQRRLSSVPEEDAADNDSSPPCADGPSTQRTRSHSIGSAINPLDTFSTIRMAGNTLFAPRSQDNDSVFAGMDRVAHTPETAPSVKLPGKQGKAIPVDPKVKSSKGKPEDGGSTGNTLTENAARGPKGSRGHGRGRGGGGKGRKGRPLDFAPAAVNGPERVNGGMTVRS</sequence>
<evidence type="ECO:0000313" key="3">
    <source>
        <dbReference type="Proteomes" id="UP000186601"/>
    </source>
</evidence>
<feature type="compositionally biased region" description="Basic and acidic residues" evidence="1">
    <location>
        <begin position="9"/>
        <end position="21"/>
    </location>
</feature>
<feature type="compositionally biased region" description="Basic residues" evidence="1">
    <location>
        <begin position="585"/>
        <end position="603"/>
    </location>
</feature>
<proteinExistence type="predicted"/>
<gene>
    <name evidence="2" type="ORF">PHLCEN_2v4255</name>
</gene>
<evidence type="ECO:0000313" key="2">
    <source>
        <dbReference type="EMBL" id="PSR98935.1"/>
    </source>
</evidence>
<name>A0A2R6PYX6_9APHY</name>
<feature type="compositionally biased region" description="Polar residues" evidence="1">
    <location>
        <begin position="205"/>
        <end position="229"/>
    </location>
</feature>
<dbReference type="Proteomes" id="UP000186601">
    <property type="component" value="Unassembled WGS sequence"/>
</dbReference>
<feature type="compositionally biased region" description="Polar residues" evidence="1">
    <location>
        <begin position="388"/>
        <end position="400"/>
    </location>
</feature>
<feature type="region of interest" description="Disordered" evidence="1">
    <location>
        <begin position="1"/>
        <end position="73"/>
    </location>
</feature>
<feature type="region of interest" description="Disordered" evidence="1">
    <location>
        <begin position="537"/>
        <end position="627"/>
    </location>
</feature>
<comment type="caution">
    <text evidence="2">The sequence shown here is derived from an EMBL/GenBank/DDBJ whole genome shotgun (WGS) entry which is preliminary data.</text>
</comment>
<protein>
    <submittedName>
        <fullName evidence="2">Uncharacterized protein</fullName>
    </submittedName>
</protein>
<evidence type="ECO:0000256" key="1">
    <source>
        <dbReference type="SAM" id="MobiDB-lite"/>
    </source>
</evidence>
<dbReference type="OrthoDB" id="2573559at2759"/>
<feature type="compositionally biased region" description="Polar residues" evidence="1">
    <location>
        <begin position="426"/>
        <end position="437"/>
    </location>
</feature>
<dbReference type="EMBL" id="MLYV02000429">
    <property type="protein sequence ID" value="PSR98935.1"/>
    <property type="molecule type" value="Genomic_DNA"/>
</dbReference>
<accession>A0A2R6PYX6</accession>
<dbReference type="STRING" id="98765.A0A2R6PYX6"/>